<keyword evidence="1" id="KW-0812">Transmembrane</keyword>
<dbReference type="Proteomes" id="UP000466794">
    <property type="component" value="Unassembled WGS sequence"/>
</dbReference>
<dbReference type="EMBL" id="WRPP01000001">
    <property type="protein sequence ID" value="MVU76079.1"/>
    <property type="molecule type" value="Genomic_DNA"/>
</dbReference>
<dbReference type="RefSeq" id="WP_157354837.1">
    <property type="nucleotide sequence ID" value="NZ_WRPP01000001.1"/>
</dbReference>
<accession>A0A7K1UPH8</accession>
<protein>
    <recommendedName>
        <fullName evidence="4">UsfY protein</fullName>
    </recommendedName>
</protein>
<feature type="transmembrane region" description="Helical" evidence="1">
    <location>
        <begin position="30"/>
        <end position="49"/>
    </location>
</feature>
<name>A0A7K1UPH8_9NOCA</name>
<evidence type="ECO:0000256" key="1">
    <source>
        <dbReference type="SAM" id="Phobius"/>
    </source>
</evidence>
<evidence type="ECO:0000313" key="3">
    <source>
        <dbReference type="Proteomes" id="UP000466794"/>
    </source>
</evidence>
<gene>
    <name evidence="2" type="ORF">GPX89_02330</name>
</gene>
<proteinExistence type="predicted"/>
<dbReference type="AlphaFoldDB" id="A0A7K1UPH8"/>
<sequence>MVKVTATQPNGEHWHPHPGDAIEDPGEGPALVACLLGIATLGMTLTAAASGFHGWAIVGGIVTVVLIGSGLLMIRFEYFREFRKEQRAGRHGHNPLVRGAWRPRQISTWQEKRGVVPPL</sequence>
<organism evidence="2 3">
    <name type="scientific">Nocardia terrae</name>
    <dbReference type="NCBI Taxonomy" id="2675851"/>
    <lineage>
        <taxon>Bacteria</taxon>
        <taxon>Bacillati</taxon>
        <taxon>Actinomycetota</taxon>
        <taxon>Actinomycetes</taxon>
        <taxon>Mycobacteriales</taxon>
        <taxon>Nocardiaceae</taxon>
        <taxon>Nocardia</taxon>
    </lineage>
</organism>
<evidence type="ECO:0008006" key="4">
    <source>
        <dbReference type="Google" id="ProtNLM"/>
    </source>
</evidence>
<comment type="caution">
    <text evidence="2">The sequence shown here is derived from an EMBL/GenBank/DDBJ whole genome shotgun (WGS) entry which is preliminary data.</text>
</comment>
<evidence type="ECO:0000313" key="2">
    <source>
        <dbReference type="EMBL" id="MVU76079.1"/>
    </source>
</evidence>
<keyword evidence="1" id="KW-1133">Transmembrane helix</keyword>
<keyword evidence="3" id="KW-1185">Reference proteome</keyword>
<feature type="transmembrane region" description="Helical" evidence="1">
    <location>
        <begin position="55"/>
        <end position="74"/>
    </location>
</feature>
<keyword evidence="1" id="KW-0472">Membrane</keyword>
<reference evidence="2 3" key="1">
    <citation type="submission" date="2019-12" db="EMBL/GenBank/DDBJ databases">
        <title>Nocardia sp. nov. ET3-3 isolated from soil.</title>
        <authorList>
            <person name="Kanchanasin P."/>
            <person name="Tanasupawat S."/>
            <person name="Yuki M."/>
            <person name="Kudo T."/>
        </authorList>
    </citation>
    <scope>NUCLEOTIDE SEQUENCE [LARGE SCALE GENOMIC DNA]</scope>
    <source>
        <strain evidence="2 3">ET3-3</strain>
    </source>
</reference>